<dbReference type="AlphaFoldDB" id="A0A8H7BP21"/>
<evidence type="ECO:0000259" key="2">
    <source>
        <dbReference type="Pfam" id="PF02752"/>
    </source>
</evidence>
<proteinExistence type="predicted"/>
<dbReference type="InterPro" id="IPR011022">
    <property type="entry name" value="Arrestin_C-like"/>
</dbReference>
<evidence type="ECO:0000256" key="1">
    <source>
        <dbReference type="SAM" id="MobiDB-lite"/>
    </source>
</evidence>
<dbReference type="Proteomes" id="UP000605846">
    <property type="component" value="Unassembled WGS sequence"/>
</dbReference>
<dbReference type="InterPro" id="IPR014756">
    <property type="entry name" value="Ig_E-set"/>
</dbReference>
<dbReference type="EMBL" id="JABAYA010000325">
    <property type="protein sequence ID" value="KAF7720978.1"/>
    <property type="molecule type" value="Genomic_DNA"/>
</dbReference>
<evidence type="ECO:0000313" key="4">
    <source>
        <dbReference type="Proteomes" id="UP000605846"/>
    </source>
</evidence>
<organism evidence="3 4">
    <name type="scientific">Apophysomyces ossiformis</name>
    <dbReference type="NCBI Taxonomy" id="679940"/>
    <lineage>
        <taxon>Eukaryota</taxon>
        <taxon>Fungi</taxon>
        <taxon>Fungi incertae sedis</taxon>
        <taxon>Mucoromycota</taxon>
        <taxon>Mucoromycotina</taxon>
        <taxon>Mucoromycetes</taxon>
        <taxon>Mucorales</taxon>
        <taxon>Mucorineae</taxon>
        <taxon>Mucoraceae</taxon>
        <taxon>Apophysomyces</taxon>
    </lineage>
</organism>
<dbReference type="Gene3D" id="2.60.40.640">
    <property type="match status" value="1"/>
</dbReference>
<comment type="caution">
    <text evidence="3">The sequence shown here is derived from an EMBL/GenBank/DDBJ whole genome shotgun (WGS) entry which is preliminary data.</text>
</comment>
<feature type="compositionally biased region" description="Pro residues" evidence="1">
    <location>
        <begin position="371"/>
        <end position="381"/>
    </location>
</feature>
<dbReference type="InterPro" id="IPR014752">
    <property type="entry name" value="Arrestin-like_C"/>
</dbReference>
<feature type="domain" description="Arrestin C-terminal-like" evidence="2">
    <location>
        <begin position="2"/>
        <end position="124"/>
    </location>
</feature>
<feature type="compositionally biased region" description="Basic and acidic residues" evidence="1">
    <location>
        <begin position="200"/>
        <end position="210"/>
    </location>
</feature>
<accession>A0A8H7BP21</accession>
<keyword evidence="4" id="KW-1185">Reference proteome</keyword>
<feature type="compositionally biased region" description="Polar residues" evidence="1">
    <location>
        <begin position="237"/>
        <end position="249"/>
    </location>
</feature>
<name>A0A8H7BP21_9FUNG</name>
<feature type="region of interest" description="Disordered" evidence="1">
    <location>
        <begin position="175"/>
        <end position="249"/>
    </location>
</feature>
<sequence>MRGFTRGEIIPVTIIVSHFEPFVLQKAIVVQLIRTIEIRTNKHVLVKEDILKTVDQDINVIGPYNFSQSLTCQHLIPTSTPPSIRYKDKVLRIRYKVRIRARLSKQKDMEDCTVEMPIVVGTWPRASIPIDDYDDDEIVMNMGNLMVDEDIHDGTIGSDSDSEVTSAVSIPFQRSGQVAGSDYSTSTHPSAPVIVTQKYMQDKNRVDRSDSMTSKSSNKSRGSVSSCPSSHIWDNASPLSQSASKAMNPSFSEQYQGSYMRGATIPGNIQNAGISSYPVERQDHGNRPTDSTLVANVQGIPHHDYVQDNRGSMISMYNHRHSISTYATAGPSNNLSRQRTAPSIIMNYPPPSYYQAASSIHEDLRQYSHNSPPPPPPPPYNPCRAGSEEFKRQLASPQSPSGPVSSFILDDDDVPTHVLQPLSTQLPSPPLADGFQAYDNATNRVATIGMASPVSATFPRKDSNYTYYSNATNEPTTASESSDDSDETDLFAIIEKKKKRRERWQ</sequence>
<feature type="region of interest" description="Disordered" evidence="1">
    <location>
        <begin position="365"/>
        <end position="386"/>
    </location>
</feature>
<gene>
    <name evidence="3" type="ORF">EC973_005652</name>
</gene>
<dbReference type="OrthoDB" id="10652839at2759"/>
<protein>
    <recommendedName>
        <fullName evidence="2">Arrestin C-terminal-like domain-containing protein</fullName>
    </recommendedName>
</protein>
<dbReference type="Pfam" id="PF02752">
    <property type="entry name" value="Arrestin_C"/>
    <property type="match status" value="1"/>
</dbReference>
<feature type="region of interest" description="Disordered" evidence="1">
    <location>
        <begin position="468"/>
        <end position="490"/>
    </location>
</feature>
<reference evidence="3" key="1">
    <citation type="submission" date="2020-01" db="EMBL/GenBank/DDBJ databases">
        <title>Genome Sequencing of Three Apophysomyces-Like Fungal Strains Confirms a Novel Fungal Genus in the Mucoromycota with divergent Burkholderia-like Endosymbiotic Bacteria.</title>
        <authorList>
            <person name="Stajich J.E."/>
            <person name="Macias A.M."/>
            <person name="Carter-House D."/>
            <person name="Lovett B."/>
            <person name="Kasson L.R."/>
            <person name="Berry K."/>
            <person name="Grigoriev I."/>
            <person name="Chang Y."/>
            <person name="Spatafora J."/>
            <person name="Kasson M.T."/>
        </authorList>
    </citation>
    <scope>NUCLEOTIDE SEQUENCE</scope>
    <source>
        <strain evidence="3">NRRL A-21654</strain>
    </source>
</reference>
<evidence type="ECO:0000313" key="3">
    <source>
        <dbReference type="EMBL" id="KAF7720978.1"/>
    </source>
</evidence>
<feature type="compositionally biased region" description="Polar residues" evidence="1">
    <location>
        <begin position="175"/>
        <end position="189"/>
    </location>
</feature>
<feature type="compositionally biased region" description="Low complexity" evidence="1">
    <location>
        <begin position="211"/>
        <end position="226"/>
    </location>
</feature>
<dbReference type="SUPFAM" id="SSF81296">
    <property type="entry name" value="E set domains"/>
    <property type="match status" value="1"/>
</dbReference>